<sequence>MKLSGDADLSQGLILKSSKKHSNVTSWMADNEHENENNDGDCTSYQSSATLSSTVNAPAHIKTKCAYEEVDSDFDADEVDTPETVTGSPGPKCARVV</sequence>
<feature type="region of interest" description="Disordered" evidence="1">
    <location>
        <begin position="1"/>
        <end position="44"/>
    </location>
</feature>
<gene>
    <name evidence="2" type="ORF">FIBSPDRAFT_946337</name>
</gene>
<name>A0A166STT2_9AGAM</name>
<evidence type="ECO:0000313" key="3">
    <source>
        <dbReference type="Proteomes" id="UP000076532"/>
    </source>
</evidence>
<evidence type="ECO:0000313" key="2">
    <source>
        <dbReference type="EMBL" id="KZP29818.1"/>
    </source>
</evidence>
<feature type="region of interest" description="Disordered" evidence="1">
    <location>
        <begin position="78"/>
        <end position="97"/>
    </location>
</feature>
<dbReference type="EMBL" id="KV417496">
    <property type="protein sequence ID" value="KZP29818.1"/>
    <property type="molecule type" value="Genomic_DNA"/>
</dbReference>
<dbReference type="Proteomes" id="UP000076532">
    <property type="component" value="Unassembled WGS sequence"/>
</dbReference>
<proteinExistence type="predicted"/>
<dbReference type="AlphaFoldDB" id="A0A166STT2"/>
<evidence type="ECO:0000256" key="1">
    <source>
        <dbReference type="SAM" id="MobiDB-lite"/>
    </source>
</evidence>
<accession>A0A166STT2</accession>
<reference evidence="2 3" key="1">
    <citation type="journal article" date="2016" name="Mol. Biol. Evol.">
        <title>Comparative Genomics of Early-Diverging Mushroom-Forming Fungi Provides Insights into the Origins of Lignocellulose Decay Capabilities.</title>
        <authorList>
            <person name="Nagy L.G."/>
            <person name="Riley R."/>
            <person name="Tritt A."/>
            <person name="Adam C."/>
            <person name="Daum C."/>
            <person name="Floudas D."/>
            <person name="Sun H."/>
            <person name="Yadav J.S."/>
            <person name="Pangilinan J."/>
            <person name="Larsson K.H."/>
            <person name="Matsuura K."/>
            <person name="Barry K."/>
            <person name="Labutti K."/>
            <person name="Kuo R."/>
            <person name="Ohm R.A."/>
            <person name="Bhattacharya S.S."/>
            <person name="Shirouzu T."/>
            <person name="Yoshinaga Y."/>
            <person name="Martin F.M."/>
            <person name="Grigoriev I.V."/>
            <person name="Hibbett D.S."/>
        </authorList>
    </citation>
    <scope>NUCLEOTIDE SEQUENCE [LARGE SCALE GENOMIC DNA]</scope>
    <source>
        <strain evidence="2 3">CBS 109695</strain>
    </source>
</reference>
<protein>
    <submittedName>
        <fullName evidence="2">Uncharacterized protein</fullName>
    </submittedName>
</protein>
<organism evidence="2 3">
    <name type="scientific">Athelia psychrophila</name>
    <dbReference type="NCBI Taxonomy" id="1759441"/>
    <lineage>
        <taxon>Eukaryota</taxon>
        <taxon>Fungi</taxon>
        <taxon>Dikarya</taxon>
        <taxon>Basidiomycota</taxon>
        <taxon>Agaricomycotina</taxon>
        <taxon>Agaricomycetes</taxon>
        <taxon>Agaricomycetidae</taxon>
        <taxon>Atheliales</taxon>
        <taxon>Atheliaceae</taxon>
        <taxon>Athelia</taxon>
    </lineage>
</organism>
<keyword evidence="3" id="KW-1185">Reference proteome</keyword>